<keyword evidence="5" id="KW-0732">Signal</keyword>
<keyword evidence="3" id="KW-0378">Hydrolase</keyword>
<comment type="caution">
    <text evidence="8">The sequence shown here is derived from an EMBL/GenBank/DDBJ whole genome shotgun (WGS) entry which is preliminary data.</text>
</comment>
<feature type="chain" id="PRO_5002085213" evidence="5">
    <location>
        <begin position="23"/>
        <end position="454"/>
    </location>
</feature>
<evidence type="ECO:0000256" key="5">
    <source>
        <dbReference type="SAM" id="SignalP"/>
    </source>
</evidence>
<dbReference type="InterPro" id="IPR011249">
    <property type="entry name" value="Metalloenz_LuxS/M16"/>
</dbReference>
<keyword evidence="9" id="KW-1185">Reference proteome</keyword>
<dbReference type="InterPro" id="IPR001431">
    <property type="entry name" value="Pept_M16_Zn_BS"/>
</dbReference>
<name>A0A0B3SXH0_9RHOB</name>
<dbReference type="Pfam" id="PF05193">
    <property type="entry name" value="Peptidase_M16_C"/>
    <property type="match status" value="1"/>
</dbReference>
<dbReference type="OrthoDB" id="9811314at2"/>
<gene>
    <name evidence="8" type="ORF">OA50_00155</name>
</gene>
<evidence type="ECO:0000313" key="8">
    <source>
        <dbReference type="EMBL" id="KHQ55119.1"/>
    </source>
</evidence>
<dbReference type="InterPro" id="IPR050361">
    <property type="entry name" value="MPP/UQCRC_Complex"/>
</dbReference>
<evidence type="ECO:0000256" key="2">
    <source>
        <dbReference type="ARBA" id="ARBA00007261"/>
    </source>
</evidence>
<dbReference type="Pfam" id="PF00675">
    <property type="entry name" value="Peptidase_M16"/>
    <property type="match status" value="1"/>
</dbReference>
<keyword evidence="8" id="KW-0645">Protease</keyword>
<reference evidence="8 9" key="1">
    <citation type="submission" date="2014-10" db="EMBL/GenBank/DDBJ databases">
        <title>Genome sequence of Ponticoccus sp. strain UMTAT08 isolated from clonal culture of toxic dinoflagellate Alexandrium tamiyavanichii.</title>
        <authorList>
            <person name="Gan H.Y."/>
            <person name="Muhd D.-D."/>
            <person name="Mohd Noor M.E."/>
            <person name="Yeong Y.S."/>
            <person name="Usup G."/>
        </authorList>
    </citation>
    <scope>NUCLEOTIDE SEQUENCE [LARGE SCALE GENOMIC DNA]</scope>
    <source>
        <strain evidence="8 9">UMTAT08</strain>
    </source>
</reference>
<comment type="similarity">
    <text evidence="2 4">Belongs to the peptidase M16 family.</text>
</comment>
<feature type="signal peptide" evidence="5">
    <location>
        <begin position="1"/>
        <end position="22"/>
    </location>
</feature>
<evidence type="ECO:0000259" key="6">
    <source>
        <dbReference type="Pfam" id="PF00675"/>
    </source>
</evidence>
<comment type="cofactor">
    <cofactor evidence="1">
        <name>Zn(2+)</name>
        <dbReference type="ChEBI" id="CHEBI:29105"/>
    </cofactor>
</comment>
<organism evidence="8 9">
    <name type="scientific">Mameliella alba</name>
    <dbReference type="NCBI Taxonomy" id="561184"/>
    <lineage>
        <taxon>Bacteria</taxon>
        <taxon>Pseudomonadati</taxon>
        <taxon>Pseudomonadota</taxon>
        <taxon>Alphaproteobacteria</taxon>
        <taxon>Rhodobacterales</taxon>
        <taxon>Roseobacteraceae</taxon>
        <taxon>Mameliella</taxon>
    </lineage>
</organism>
<feature type="domain" description="Peptidase M16 N-terminal" evidence="6">
    <location>
        <begin position="39"/>
        <end position="184"/>
    </location>
</feature>
<dbReference type="InterPro" id="IPR007863">
    <property type="entry name" value="Peptidase_M16_C"/>
</dbReference>
<sequence>MRRLTLLFAFALSMTAPVAVSAQEAGKVTTFGLDNGMDVVVIEDHRAPVVVHMVWYRAGSADERPGSSGVAHFLEHLLFKGTDTLEPGEFSATVALNGGTDNAFTSYDTTAYHQRVAADRLGLMMKMEADRMVNLRLSEADILTEREVIIEERNMRVENSPGALFREQKDAALYLNHPYGTPVIGWRHEMEQLDLDDALAYYRQFYAPNNAILVVAGDVTPEEVRTLAEEHYGPLPANPDLGERARPTEPRHLSERRMTYTDPRVSQPYITRSYLAPARTSGAQQEAAALAILSEVLAGGQTSVLTQKLQFESRVAVYTDAYYDDTTLDASSFTLVVVPAAGVSLQEAETALDEVLAEVIAEGIDPDQLDRIKFQIKAAQIYALDNPASIARRYGNALTTGLTVEDVQDWPDVLQAVTGEDIVAAAQKVFDRRHSVTGYLMAPDAQTPQQEVTQ</sequence>
<accession>A0A0B3SXH0</accession>
<evidence type="ECO:0000256" key="4">
    <source>
        <dbReference type="RuleBase" id="RU004447"/>
    </source>
</evidence>
<evidence type="ECO:0000256" key="1">
    <source>
        <dbReference type="ARBA" id="ARBA00001947"/>
    </source>
</evidence>
<dbReference type="PROSITE" id="PS00143">
    <property type="entry name" value="INSULINASE"/>
    <property type="match status" value="1"/>
</dbReference>
<dbReference type="GO" id="GO:0046872">
    <property type="term" value="F:metal ion binding"/>
    <property type="evidence" value="ECO:0007669"/>
    <property type="project" value="InterPro"/>
</dbReference>
<evidence type="ECO:0000259" key="7">
    <source>
        <dbReference type="Pfam" id="PF05193"/>
    </source>
</evidence>
<dbReference type="MEROPS" id="M16.019"/>
<evidence type="ECO:0000313" key="9">
    <source>
        <dbReference type="Proteomes" id="UP000030960"/>
    </source>
</evidence>
<dbReference type="PANTHER" id="PTHR11851:SF49">
    <property type="entry name" value="MITOCHONDRIAL-PROCESSING PEPTIDASE SUBUNIT ALPHA"/>
    <property type="match status" value="1"/>
</dbReference>
<protein>
    <submittedName>
        <fullName evidence="8">Zinc protease</fullName>
    </submittedName>
</protein>
<keyword evidence="3" id="KW-0482">Metalloprotease</keyword>
<dbReference type="EMBL" id="JSUQ01000001">
    <property type="protein sequence ID" value="KHQ55119.1"/>
    <property type="molecule type" value="Genomic_DNA"/>
</dbReference>
<dbReference type="Proteomes" id="UP000030960">
    <property type="component" value="Unassembled WGS sequence"/>
</dbReference>
<proteinExistence type="inferred from homology"/>
<dbReference type="InterPro" id="IPR011765">
    <property type="entry name" value="Pept_M16_N"/>
</dbReference>
<dbReference type="PANTHER" id="PTHR11851">
    <property type="entry name" value="METALLOPROTEASE"/>
    <property type="match status" value="1"/>
</dbReference>
<feature type="domain" description="Peptidase M16 C-terminal" evidence="7">
    <location>
        <begin position="193"/>
        <end position="375"/>
    </location>
</feature>
<dbReference type="GO" id="GO:0006508">
    <property type="term" value="P:proteolysis"/>
    <property type="evidence" value="ECO:0007669"/>
    <property type="project" value="UniProtKB-KW"/>
</dbReference>
<dbReference type="SUPFAM" id="SSF63411">
    <property type="entry name" value="LuxS/MPP-like metallohydrolase"/>
    <property type="match status" value="2"/>
</dbReference>
<dbReference type="STRING" id="561184.SAMN05216376_103158"/>
<dbReference type="Gene3D" id="3.30.830.10">
    <property type="entry name" value="Metalloenzyme, LuxS/M16 peptidase-like"/>
    <property type="match status" value="2"/>
</dbReference>
<dbReference type="GO" id="GO:0004222">
    <property type="term" value="F:metalloendopeptidase activity"/>
    <property type="evidence" value="ECO:0007669"/>
    <property type="project" value="InterPro"/>
</dbReference>
<dbReference type="PATRIC" id="fig|1515334.3.peg.156"/>
<dbReference type="RefSeq" id="WP_043136137.1">
    <property type="nucleotide sequence ID" value="NZ_JSUQ01000001.1"/>
</dbReference>
<dbReference type="AlphaFoldDB" id="A0A0B3SXH0"/>
<evidence type="ECO:0000256" key="3">
    <source>
        <dbReference type="ARBA" id="ARBA00023049"/>
    </source>
</evidence>